<evidence type="ECO:0000259" key="6">
    <source>
        <dbReference type="PROSITE" id="PS51007"/>
    </source>
</evidence>
<evidence type="ECO:0000256" key="1">
    <source>
        <dbReference type="ARBA" id="ARBA00022617"/>
    </source>
</evidence>
<evidence type="ECO:0000256" key="2">
    <source>
        <dbReference type="ARBA" id="ARBA00022723"/>
    </source>
</evidence>
<dbReference type="PANTHER" id="PTHR33751:SF13">
    <property type="entry name" value="CYTOCHROME BC1 COMPLEX CYTOCHROME C SUBUNIT"/>
    <property type="match status" value="1"/>
</dbReference>
<evidence type="ECO:0000256" key="5">
    <source>
        <dbReference type="SAM" id="SignalP"/>
    </source>
</evidence>
<proteinExistence type="predicted"/>
<dbReference type="Gene3D" id="1.10.760.10">
    <property type="entry name" value="Cytochrome c-like domain"/>
    <property type="match status" value="1"/>
</dbReference>
<dbReference type="OrthoDB" id="7933886at2"/>
<evidence type="ECO:0000313" key="7">
    <source>
        <dbReference type="EMBL" id="TFV44741.1"/>
    </source>
</evidence>
<keyword evidence="2 4" id="KW-0479">Metal-binding</keyword>
<sequence length="118" mass="12710">MLKDEAHKTVATIATVAVLTVALAATVRAADDAAGNPVQAQIDLGKSTYASKCSHCHGPNMMNSGTITPDLRAFPDDKTRFITTVKNGKNNKMPPWGDILSDDEIGDLWVFISSRRKP</sequence>
<feature type="chain" id="PRO_5021362334" evidence="5">
    <location>
        <begin position="30"/>
        <end position="118"/>
    </location>
</feature>
<dbReference type="Pfam" id="PF13442">
    <property type="entry name" value="Cytochrome_CBB3"/>
    <property type="match status" value="1"/>
</dbReference>
<dbReference type="PANTHER" id="PTHR33751">
    <property type="entry name" value="CBB3-TYPE CYTOCHROME C OXIDASE SUBUNIT FIXP"/>
    <property type="match status" value="1"/>
</dbReference>
<keyword evidence="8" id="KW-1185">Reference proteome</keyword>
<accession>A0A4Y9LN27</accession>
<dbReference type="EMBL" id="SPQT01000017">
    <property type="protein sequence ID" value="TFV44741.1"/>
    <property type="molecule type" value="Genomic_DNA"/>
</dbReference>
<feature type="domain" description="Cytochrome c" evidence="6">
    <location>
        <begin position="40"/>
        <end position="116"/>
    </location>
</feature>
<dbReference type="SUPFAM" id="SSF46626">
    <property type="entry name" value="Cytochrome c"/>
    <property type="match status" value="1"/>
</dbReference>
<evidence type="ECO:0000256" key="4">
    <source>
        <dbReference type="PROSITE-ProRule" id="PRU00433"/>
    </source>
</evidence>
<comment type="caution">
    <text evidence="7">The sequence shown here is derived from an EMBL/GenBank/DDBJ whole genome shotgun (WGS) entry which is preliminary data.</text>
</comment>
<name>A0A4Y9LN27_9BRAD</name>
<dbReference type="Proteomes" id="UP000297966">
    <property type="component" value="Unassembled WGS sequence"/>
</dbReference>
<keyword evidence="3 4" id="KW-0408">Iron</keyword>
<feature type="signal peptide" evidence="5">
    <location>
        <begin position="1"/>
        <end position="29"/>
    </location>
</feature>
<organism evidence="7 8">
    <name type="scientific">Bradyrhizobium niftali</name>
    <dbReference type="NCBI Taxonomy" id="2560055"/>
    <lineage>
        <taxon>Bacteria</taxon>
        <taxon>Pseudomonadati</taxon>
        <taxon>Pseudomonadota</taxon>
        <taxon>Alphaproteobacteria</taxon>
        <taxon>Hyphomicrobiales</taxon>
        <taxon>Nitrobacteraceae</taxon>
        <taxon>Bradyrhizobium</taxon>
    </lineage>
</organism>
<dbReference type="RefSeq" id="WP_135176696.1">
    <property type="nucleotide sequence ID" value="NZ_SPQT01000017.1"/>
</dbReference>
<keyword evidence="5" id="KW-0732">Signal</keyword>
<dbReference type="AlphaFoldDB" id="A0A4Y9LN27"/>
<dbReference type="InterPro" id="IPR050597">
    <property type="entry name" value="Cytochrome_c_Oxidase_Subunit"/>
</dbReference>
<dbReference type="GO" id="GO:0046872">
    <property type="term" value="F:metal ion binding"/>
    <property type="evidence" value="ECO:0007669"/>
    <property type="project" value="UniProtKB-KW"/>
</dbReference>
<dbReference type="InterPro" id="IPR036909">
    <property type="entry name" value="Cyt_c-like_dom_sf"/>
</dbReference>
<dbReference type="InterPro" id="IPR009056">
    <property type="entry name" value="Cyt_c-like_dom"/>
</dbReference>
<evidence type="ECO:0000313" key="8">
    <source>
        <dbReference type="Proteomes" id="UP000297966"/>
    </source>
</evidence>
<reference evidence="7 8" key="1">
    <citation type="submission" date="2019-03" db="EMBL/GenBank/DDBJ databases">
        <title>Bradyrhizobium diversity isolated from nodules of Chamaecrista fasciculata.</title>
        <authorList>
            <person name="Klepa M.S."/>
            <person name="Urquiaga M.O."/>
            <person name="Hungria M."/>
            <person name="Delamuta J.R."/>
        </authorList>
    </citation>
    <scope>NUCLEOTIDE SEQUENCE [LARGE SCALE GENOMIC DNA]</scope>
    <source>
        <strain evidence="7 8">CNPSo 3448</strain>
    </source>
</reference>
<dbReference type="PROSITE" id="PS51007">
    <property type="entry name" value="CYTC"/>
    <property type="match status" value="1"/>
</dbReference>
<dbReference type="GO" id="GO:0009055">
    <property type="term" value="F:electron transfer activity"/>
    <property type="evidence" value="ECO:0007669"/>
    <property type="project" value="InterPro"/>
</dbReference>
<keyword evidence="1 4" id="KW-0349">Heme</keyword>
<protein>
    <submittedName>
        <fullName evidence="7">Cytochrome c</fullName>
    </submittedName>
</protein>
<gene>
    <name evidence="7" type="ORF">E4K65_26965</name>
</gene>
<evidence type="ECO:0000256" key="3">
    <source>
        <dbReference type="ARBA" id="ARBA00023004"/>
    </source>
</evidence>
<dbReference type="GO" id="GO:0020037">
    <property type="term" value="F:heme binding"/>
    <property type="evidence" value="ECO:0007669"/>
    <property type="project" value="InterPro"/>
</dbReference>